<keyword evidence="3" id="KW-0493">Microtubule</keyword>
<dbReference type="GO" id="GO:0051225">
    <property type="term" value="P:spindle assembly"/>
    <property type="evidence" value="ECO:0007669"/>
    <property type="project" value="TreeGrafter"/>
</dbReference>
<dbReference type="Pfam" id="PF17681">
    <property type="entry name" value="GCP_N_terminal"/>
    <property type="match status" value="2"/>
</dbReference>
<comment type="caution">
    <text evidence="6">The sequence shown here is derived from an EMBL/GenBank/DDBJ whole genome shotgun (WGS) entry which is preliminary data.</text>
</comment>
<evidence type="ECO:0000256" key="2">
    <source>
        <dbReference type="ARBA" id="ARBA00022490"/>
    </source>
</evidence>
<evidence type="ECO:0000313" key="7">
    <source>
        <dbReference type="Proteomes" id="UP001159042"/>
    </source>
</evidence>
<evidence type="ECO:0000256" key="1">
    <source>
        <dbReference type="ARBA" id="ARBA00004245"/>
    </source>
</evidence>
<sequence length="343" mass="38411">MEIRSLRSLTAVSEQDLLQDVIYSLQGIEGKFLRREPGGLGFTIDPKSGKLLTSIQRGLLERLVGMSFLHKQLKQYIEDNEKQSGIICQAFISTLSDELSEYYKTVAVLQASMNKDNMTKKGGALITAIHGFLQHGSKCAQEVSERVLRAVCKPLYIMLARWLLDGEINDPCNEFFIESKSIIVAERLWHDKYYVRQSMVPSFISMDQAKKILATGKCINFLRQICKDGSHLPGRESLQKLFRTTSGTIQNSCLDVYVGTIHAMQSTKRPDVIPIGNQQKAYHPNSVINVVNNCELESKGMWSKPAVTSNFEKYFASGSICARDSDISGSINRSGSMLLLRIV</sequence>
<dbReference type="GO" id="GO:0000278">
    <property type="term" value="P:mitotic cell cycle"/>
    <property type="evidence" value="ECO:0007669"/>
    <property type="project" value="TreeGrafter"/>
</dbReference>
<accession>A0AAV8VB94</accession>
<dbReference type="GO" id="GO:0005874">
    <property type="term" value="C:microtubule"/>
    <property type="evidence" value="ECO:0007669"/>
    <property type="project" value="UniProtKB-KW"/>
</dbReference>
<dbReference type="EMBL" id="JANEYG010000209">
    <property type="protein sequence ID" value="KAJ8911186.1"/>
    <property type="molecule type" value="Genomic_DNA"/>
</dbReference>
<proteinExistence type="predicted"/>
<dbReference type="InterPro" id="IPR041470">
    <property type="entry name" value="GCP_N"/>
</dbReference>
<feature type="domain" description="Gamma tubulin complex component protein N-terminal" evidence="5">
    <location>
        <begin position="119"/>
        <end position="237"/>
    </location>
</feature>
<dbReference type="GO" id="GO:0031122">
    <property type="term" value="P:cytoplasmic microtubule organization"/>
    <property type="evidence" value="ECO:0007669"/>
    <property type="project" value="TreeGrafter"/>
</dbReference>
<name>A0AAV8VB94_9CUCU</name>
<comment type="subcellular location">
    <subcellularLocation>
        <location evidence="1">Cytoplasm</location>
        <location evidence="1">Cytoskeleton</location>
    </subcellularLocation>
</comment>
<evidence type="ECO:0000256" key="4">
    <source>
        <dbReference type="ARBA" id="ARBA00023212"/>
    </source>
</evidence>
<protein>
    <recommendedName>
        <fullName evidence="5">Gamma tubulin complex component protein N-terminal domain-containing protein</fullName>
    </recommendedName>
</protein>
<dbReference type="GO" id="GO:0000930">
    <property type="term" value="C:gamma-tubulin complex"/>
    <property type="evidence" value="ECO:0007669"/>
    <property type="project" value="TreeGrafter"/>
</dbReference>
<dbReference type="GO" id="GO:0051321">
    <property type="term" value="P:meiotic cell cycle"/>
    <property type="evidence" value="ECO:0007669"/>
    <property type="project" value="TreeGrafter"/>
</dbReference>
<feature type="domain" description="Gamma tubulin complex component protein N-terminal" evidence="5">
    <location>
        <begin position="18"/>
        <end position="117"/>
    </location>
</feature>
<keyword evidence="2" id="KW-0963">Cytoplasm</keyword>
<dbReference type="PANTHER" id="PTHR19302:SF14">
    <property type="entry name" value="GAMMA-TUBULIN COMPLEX COMPONENT 3"/>
    <property type="match status" value="1"/>
</dbReference>
<keyword evidence="4" id="KW-0206">Cytoskeleton</keyword>
<dbReference type="GO" id="GO:0051011">
    <property type="term" value="F:microtubule minus-end binding"/>
    <property type="evidence" value="ECO:0007669"/>
    <property type="project" value="TreeGrafter"/>
</dbReference>
<keyword evidence="7" id="KW-1185">Reference proteome</keyword>
<dbReference type="GO" id="GO:0000922">
    <property type="term" value="C:spindle pole"/>
    <property type="evidence" value="ECO:0007669"/>
    <property type="project" value="InterPro"/>
</dbReference>
<dbReference type="AlphaFoldDB" id="A0AAV8VB94"/>
<organism evidence="6 7">
    <name type="scientific">Exocentrus adspersus</name>
    <dbReference type="NCBI Taxonomy" id="1586481"/>
    <lineage>
        <taxon>Eukaryota</taxon>
        <taxon>Metazoa</taxon>
        <taxon>Ecdysozoa</taxon>
        <taxon>Arthropoda</taxon>
        <taxon>Hexapoda</taxon>
        <taxon>Insecta</taxon>
        <taxon>Pterygota</taxon>
        <taxon>Neoptera</taxon>
        <taxon>Endopterygota</taxon>
        <taxon>Coleoptera</taxon>
        <taxon>Polyphaga</taxon>
        <taxon>Cucujiformia</taxon>
        <taxon>Chrysomeloidea</taxon>
        <taxon>Cerambycidae</taxon>
        <taxon>Lamiinae</taxon>
        <taxon>Acanthocinini</taxon>
        <taxon>Exocentrus</taxon>
    </lineage>
</organism>
<dbReference type="Proteomes" id="UP001159042">
    <property type="component" value="Unassembled WGS sequence"/>
</dbReference>
<dbReference type="PANTHER" id="PTHR19302">
    <property type="entry name" value="GAMMA TUBULIN COMPLEX PROTEIN"/>
    <property type="match status" value="1"/>
</dbReference>
<gene>
    <name evidence="6" type="ORF">NQ315_006029</name>
</gene>
<dbReference type="InterPro" id="IPR007259">
    <property type="entry name" value="GCP"/>
</dbReference>
<evidence type="ECO:0000256" key="3">
    <source>
        <dbReference type="ARBA" id="ARBA00022701"/>
    </source>
</evidence>
<dbReference type="GO" id="GO:0007020">
    <property type="term" value="P:microtubule nucleation"/>
    <property type="evidence" value="ECO:0007669"/>
    <property type="project" value="InterPro"/>
</dbReference>
<evidence type="ECO:0000313" key="6">
    <source>
        <dbReference type="EMBL" id="KAJ8911186.1"/>
    </source>
</evidence>
<evidence type="ECO:0000259" key="5">
    <source>
        <dbReference type="Pfam" id="PF17681"/>
    </source>
</evidence>
<dbReference type="GO" id="GO:0043015">
    <property type="term" value="F:gamma-tubulin binding"/>
    <property type="evidence" value="ECO:0007669"/>
    <property type="project" value="InterPro"/>
</dbReference>
<reference evidence="6 7" key="1">
    <citation type="journal article" date="2023" name="Insect Mol. Biol.">
        <title>Genome sequencing provides insights into the evolution of gene families encoding plant cell wall-degrading enzymes in longhorned beetles.</title>
        <authorList>
            <person name="Shin N.R."/>
            <person name="Okamura Y."/>
            <person name="Kirsch R."/>
            <person name="Pauchet Y."/>
        </authorList>
    </citation>
    <scope>NUCLEOTIDE SEQUENCE [LARGE SCALE GENOMIC DNA]</scope>
    <source>
        <strain evidence="6">EAD_L_NR</strain>
    </source>
</reference>